<keyword evidence="2" id="KW-1185">Reference proteome</keyword>
<reference evidence="1 2" key="1">
    <citation type="submission" date="2019-06" db="EMBL/GenBank/DDBJ databases">
        <title>Persicimonas caeni gen. nov., sp. nov., a predatory bacterium isolated from solar saltern.</title>
        <authorList>
            <person name="Wang S."/>
        </authorList>
    </citation>
    <scope>NUCLEOTIDE SEQUENCE [LARGE SCALE GENOMIC DNA]</scope>
    <source>
        <strain evidence="1 2">YN101</strain>
    </source>
</reference>
<evidence type="ECO:0000313" key="1">
    <source>
        <dbReference type="EMBL" id="QDG50688.1"/>
    </source>
</evidence>
<dbReference type="PROSITE" id="PS51257">
    <property type="entry name" value="PROKAR_LIPOPROTEIN"/>
    <property type="match status" value="1"/>
</dbReference>
<organism evidence="1 2">
    <name type="scientific">Persicimonas caeni</name>
    <dbReference type="NCBI Taxonomy" id="2292766"/>
    <lineage>
        <taxon>Bacteria</taxon>
        <taxon>Deltaproteobacteria</taxon>
        <taxon>Bradymonadales</taxon>
        <taxon>Bradymonadaceae</taxon>
        <taxon>Persicimonas</taxon>
    </lineage>
</organism>
<accession>A0A5B8Y891</accession>
<dbReference type="EMBL" id="CP041186">
    <property type="protein sequence ID" value="QDG50688.1"/>
    <property type="molecule type" value="Genomic_DNA"/>
</dbReference>
<evidence type="ECO:0000313" key="2">
    <source>
        <dbReference type="Proteomes" id="UP000315995"/>
    </source>
</evidence>
<dbReference type="AlphaFoldDB" id="A0A4Y6PQT2"/>
<dbReference type="RefSeq" id="WP_141197180.1">
    <property type="nucleotide sequence ID" value="NZ_CP041186.1"/>
</dbReference>
<sequence length="752" mass="82867">MAKNVTSVGTASSAGRLGSRLLVCCLAAFMLSACGDSQVFRIFSDESSEPAPTQLDAGNAGADAAAADPMSDQEWYDSQTEIIAPWAHRVDKDVMLDAAIESDRLSWPLDGYEYMVEWQVGDIIWAPLDDANLAVARRVLEVETTDSQVTFYTKDARLPAVYLKSHIEIDSETRGIQWTGEFSADEEEGDYRTQRQEFYASEEDIHHQIGTDTRKYGFCAKASGSGFEACAGARLECPSDYNDNNDICANDRFEPGQNVRQKPLTGDVQWGVSMEFKPRINYNIYKLLAIIDITDMSLFQLEYDADDDICKCIVRNWSDDLERVANYCDHYDDELDAARVSELKADCQGEVAYAKIEIAGGASMELKDFTLKAFQAMNVEKEYVLFQSVPFPLGPTGFTAQFTVNFKPSFQFETSGELHWRNAPNGPRFGFDFGFGFEHDEDNPARFYEVTHGDENSTSLPSPQVDLTGAKVSVATDIGVGLKVAFAAVAGIELKIGAKPEVGVSFGAENLNGTPQTVCQPFAKIGATLGFKVFAGIGLFNWDRSWNLLDTCAKPDDSTVFGNYFGLDMRDYACLDWKGENFCNNLSARYIRLRGTGDPGGTIYSGQRVDPDGIEIDTIYILRGDDQVIRPTSIISGPSTFPLGSVNTATDFDVCNYGDWPDKVGTFRPGEDVVIEFAEPIRPGDKVEIFRQGFPLSQGSRNEDGDTIMCRPSGDFDVYVTDAAGSRGKKVGSMTDYLNNQGVSFDIDPGDF</sequence>
<proteinExistence type="predicted"/>
<accession>A0A4Y6PQT2</accession>
<gene>
    <name evidence="1" type="ORF">FIV42_08080</name>
</gene>
<dbReference type="Proteomes" id="UP000315995">
    <property type="component" value="Chromosome"/>
</dbReference>
<name>A0A4Y6PQT2_PERCE</name>
<protein>
    <submittedName>
        <fullName evidence="1">Uncharacterized protein</fullName>
    </submittedName>
</protein>